<feature type="binding site" evidence="1">
    <location>
        <position position="133"/>
    </location>
    <ligand>
        <name>L-histidine</name>
        <dbReference type="ChEBI" id="CHEBI:57595"/>
    </ligand>
</feature>
<organism evidence="4 5">
    <name type="scientific">Roseicyclus persicicus</name>
    <dbReference type="NCBI Taxonomy" id="2650661"/>
    <lineage>
        <taxon>Bacteria</taxon>
        <taxon>Pseudomonadati</taxon>
        <taxon>Pseudomonadota</taxon>
        <taxon>Alphaproteobacteria</taxon>
        <taxon>Rhodobacterales</taxon>
        <taxon>Roseobacteraceae</taxon>
        <taxon>Roseicyclus</taxon>
    </lineage>
</organism>
<accession>A0A7X6GZK0</accession>
<reference evidence="4 5" key="1">
    <citation type="submission" date="2020-04" db="EMBL/GenBank/DDBJ databases">
        <authorList>
            <person name="Yoon J."/>
        </authorList>
    </citation>
    <scope>NUCLEOTIDE SEQUENCE [LARGE SCALE GENOMIC DNA]</scope>
    <source>
        <strain evidence="4 5">KMU-115</strain>
    </source>
</reference>
<evidence type="ECO:0000259" key="3">
    <source>
        <dbReference type="Pfam" id="PF13393"/>
    </source>
</evidence>
<dbReference type="Proteomes" id="UP000526408">
    <property type="component" value="Unassembled WGS sequence"/>
</dbReference>
<feature type="compositionally biased region" description="Low complexity" evidence="2">
    <location>
        <begin position="1"/>
        <end position="19"/>
    </location>
</feature>
<dbReference type="PANTHER" id="PTHR43707:SF1">
    <property type="entry name" value="HISTIDINE--TRNA LIGASE, MITOCHONDRIAL-RELATED"/>
    <property type="match status" value="1"/>
</dbReference>
<feature type="domain" description="Class II Histidinyl-tRNA synthetase (HisRS)-like catalytic core" evidence="3">
    <location>
        <begin position="30"/>
        <end position="257"/>
    </location>
</feature>
<gene>
    <name evidence="4" type="ORF">HCU73_06025</name>
</gene>
<dbReference type="InterPro" id="IPR045864">
    <property type="entry name" value="aa-tRNA-synth_II/BPL/LPL"/>
</dbReference>
<dbReference type="GO" id="GO:0005737">
    <property type="term" value="C:cytoplasm"/>
    <property type="evidence" value="ECO:0007669"/>
    <property type="project" value="InterPro"/>
</dbReference>
<dbReference type="PANTHER" id="PTHR43707">
    <property type="entry name" value="HISTIDYL-TRNA SYNTHETASE"/>
    <property type="match status" value="1"/>
</dbReference>
<feature type="region of interest" description="Disordered" evidence="2">
    <location>
        <begin position="1"/>
        <end position="30"/>
    </location>
</feature>
<sequence>MEIPARAGRGAAGRSCSRSPQAPGPAQVTPKSALRAEAAALLAFFEAAGAVPVEADLLLPADTLLDLYGEDIRARAYVTHDPDRGELMLRPDFTVPVVQMHMAGGAEPARYTYMGEVFRTQAAGSGRPSEYIQVGYEVFDRADPTRADAEVFALFAQALAPLGLRAVTGDMGILMAAVDTLSTTDARKAALRRHIWRPRRFRALLDRYTGRVALPPARAQLIRAMQAQGAGALIAEAGPEIGLRSAQEVAERLAALVADGAAPPIGAAEAEVLGVILSLKAALPDAYEMLCDVCVDLPGLAPAVDRFAARIEALIAAGIDVGELPFEASFGRTTMEYYDGFVFGFLAPGRPDLPPVATGGRYDAMTRHLGGGREIPAVGGVIRPELVSRLKAEARP</sequence>
<feature type="binding site" evidence="1">
    <location>
        <begin position="92"/>
        <end position="94"/>
    </location>
    <ligand>
        <name>L-histidine</name>
        <dbReference type="ChEBI" id="CHEBI:57595"/>
    </ligand>
</feature>
<feature type="domain" description="Class II Histidinyl-tRNA synthetase (HisRS)-like catalytic core" evidence="3">
    <location>
        <begin position="333"/>
        <end position="382"/>
    </location>
</feature>
<proteinExistence type="predicted"/>
<dbReference type="GO" id="GO:0006427">
    <property type="term" value="P:histidyl-tRNA aminoacylation"/>
    <property type="evidence" value="ECO:0007669"/>
    <property type="project" value="TreeGrafter"/>
</dbReference>
<evidence type="ECO:0000313" key="4">
    <source>
        <dbReference type="EMBL" id="NKX44141.1"/>
    </source>
</evidence>
<dbReference type="SUPFAM" id="SSF55681">
    <property type="entry name" value="Class II aaRS and biotin synthetases"/>
    <property type="match status" value="1"/>
</dbReference>
<feature type="binding site" evidence="1">
    <location>
        <position position="119"/>
    </location>
    <ligand>
        <name>L-histidine</name>
        <dbReference type="ChEBI" id="CHEBI:57595"/>
    </ligand>
</feature>
<name>A0A7X6GZK0_9RHOB</name>
<feature type="binding site" evidence="1">
    <location>
        <position position="137"/>
    </location>
    <ligand>
        <name>L-histidine</name>
        <dbReference type="ChEBI" id="CHEBI:57595"/>
    </ligand>
</feature>
<keyword evidence="4" id="KW-0328">Glycosyltransferase</keyword>
<dbReference type="GO" id="GO:0004821">
    <property type="term" value="F:histidine-tRNA ligase activity"/>
    <property type="evidence" value="ECO:0007669"/>
    <property type="project" value="TreeGrafter"/>
</dbReference>
<dbReference type="PIRSF" id="PIRSF001549">
    <property type="entry name" value="His-tRNA_synth"/>
    <property type="match status" value="1"/>
</dbReference>
<dbReference type="InterPro" id="IPR004516">
    <property type="entry name" value="HisRS/HisZ"/>
</dbReference>
<evidence type="ECO:0000256" key="1">
    <source>
        <dbReference type="PIRSR" id="PIRSR001549-1"/>
    </source>
</evidence>
<keyword evidence="5" id="KW-1185">Reference proteome</keyword>
<feature type="binding site" evidence="1">
    <location>
        <position position="332"/>
    </location>
    <ligand>
        <name>L-histidine</name>
        <dbReference type="ChEBI" id="CHEBI:57595"/>
    </ligand>
</feature>
<dbReference type="InterPro" id="IPR041715">
    <property type="entry name" value="HisRS-like_core"/>
</dbReference>
<dbReference type="EMBL" id="JAAZQQ010000002">
    <property type="protein sequence ID" value="NKX44141.1"/>
    <property type="molecule type" value="Genomic_DNA"/>
</dbReference>
<dbReference type="GO" id="GO:0016757">
    <property type="term" value="F:glycosyltransferase activity"/>
    <property type="evidence" value="ECO:0007669"/>
    <property type="project" value="UniProtKB-KW"/>
</dbReference>
<keyword evidence="4" id="KW-0808">Transferase</keyword>
<dbReference type="NCBIfam" id="NF008952">
    <property type="entry name" value="PRK12295.1-5"/>
    <property type="match status" value="1"/>
</dbReference>
<dbReference type="Gene3D" id="3.30.930.10">
    <property type="entry name" value="Bira Bifunctional Protein, Domain 2"/>
    <property type="match status" value="1"/>
</dbReference>
<evidence type="ECO:0000256" key="2">
    <source>
        <dbReference type="SAM" id="MobiDB-lite"/>
    </source>
</evidence>
<feature type="binding site" evidence="1">
    <location>
        <begin position="337"/>
        <end position="338"/>
    </location>
    <ligand>
        <name>L-histidine</name>
        <dbReference type="ChEBI" id="CHEBI:57595"/>
    </ligand>
</feature>
<comment type="caution">
    <text evidence="4">The sequence shown here is derived from an EMBL/GenBank/DDBJ whole genome shotgun (WGS) entry which is preliminary data.</text>
</comment>
<dbReference type="Pfam" id="PF13393">
    <property type="entry name" value="tRNA-synt_His"/>
    <property type="match status" value="2"/>
</dbReference>
<protein>
    <submittedName>
        <fullName evidence="4">ATP phosphoribosyltransferase regulatory subunit</fullName>
    </submittedName>
</protein>
<evidence type="ECO:0000313" key="5">
    <source>
        <dbReference type="Proteomes" id="UP000526408"/>
    </source>
</evidence>
<dbReference type="AlphaFoldDB" id="A0A7X6GZK0"/>